<feature type="transmembrane region" description="Helical" evidence="11">
    <location>
        <begin position="34"/>
        <end position="52"/>
    </location>
</feature>
<evidence type="ECO:0000256" key="5">
    <source>
        <dbReference type="ARBA" id="ARBA00022553"/>
    </source>
</evidence>
<keyword evidence="6" id="KW-0808">Transferase</keyword>
<comment type="catalytic activity">
    <reaction evidence="1">
        <text>ATP + protein L-histidine = ADP + protein N-phospho-L-histidine.</text>
        <dbReference type="EC" id="2.7.13.3"/>
    </reaction>
</comment>
<evidence type="ECO:0000259" key="12">
    <source>
        <dbReference type="PROSITE" id="PS50109"/>
    </source>
</evidence>
<gene>
    <name evidence="13" type="ORF">ACFOEE_03605</name>
</gene>
<dbReference type="PANTHER" id="PTHR44936">
    <property type="entry name" value="SENSOR PROTEIN CREC"/>
    <property type="match status" value="1"/>
</dbReference>
<dbReference type="EC" id="2.7.13.3" evidence="3"/>
<dbReference type="Gene3D" id="3.30.565.10">
    <property type="entry name" value="Histidine kinase-like ATPase, C-terminal domain"/>
    <property type="match status" value="1"/>
</dbReference>
<comment type="caution">
    <text evidence="13">The sequence shown here is derived from an EMBL/GenBank/DDBJ whole genome shotgun (WGS) entry which is preliminary data.</text>
</comment>
<keyword evidence="11" id="KW-0472">Membrane</keyword>
<name>A0ABV7CG70_9GAMM</name>
<dbReference type="SMART" id="SM00388">
    <property type="entry name" value="HisKA"/>
    <property type="match status" value="1"/>
</dbReference>
<evidence type="ECO:0000256" key="10">
    <source>
        <dbReference type="SAM" id="Coils"/>
    </source>
</evidence>
<dbReference type="PRINTS" id="PR00344">
    <property type="entry name" value="BCTRLSENSOR"/>
</dbReference>
<dbReference type="Gene3D" id="1.10.287.130">
    <property type="match status" value="1"/>
</dbReference>
<evidence type="ECO:0000256" key="2">
    <source>
        <dbReference type="ARBA" id="ARBA00004651"/>
    </source>
</evidence>
<sequence length="494" mass="55231">MLTGFNLKRLNWLKRLGEEKKSLISRSLVQQAQFAIFAATIPLILLTLWFAYSLNQASSDVNRIYIENHSVEVSLRALRDTLSNLEKAQMNNQLLQDNALSETIQAKWQEIKKSALLLKSHTDKPALVAKWQQFMANLPEDSQTAPDFLKINSQFEQLSTSIRTFLSVNLNKQHDAFEQTRITFFTGFALLIPVLIVMSLFLVRRLSDKLFAIENATTQLGLGHWQEPISLSGSHELQQLGKRLDWLRIALIRQEQEKETFLRHVSHELKTPLASIVEGSSLLSGEVLGPLTAQQLRVLGIITRSSTHLKSLIEDLLTYSSIARLGGQGEAKAVSELQAELVQYFTEQQRSHEVEIHWTISPEIQTLPYLPCKLALTQLLSNALKFANSQIQVQICVLSRQDNIAQCQIRVLDDGRGFSETAAERAFEPFYRDENETHNSSFATGLGLAIVAECAIALGGQCQIVPGQGGDIAIDFTYHLTPSATPQTSSGVPQ</sequence>
<evidence type="ECO:0000256" key="4">
    <source>
        <dbReference type="ARBA" id="ARBA00022475"/>
    </source>
</evidence>
<evidence type="ECO:0000313" key="13">
    <source>
        <dbReference type="EMBL" id="MFC3031609.1"/>
    </source>
</evidence>
<reference evidence="14" key="1">
    <citation type="journal article" date="2019" name="Int. J. Syst. Evol. Microbiol.">
        <title>The Global Catalogue of Microorganisms (GCM) 10K type strain sequencing project: providing services to taxonomists for standard genome sequencing and annotation.</title>
        <authorList>
            <consortium name="The Broad Institute Genomics Platform"/>
            <consortium name="The Broad Institute Genome Sequencing Center for Infectious Disease"/>
            <person name="Wu L."/>
            <person name="Ma J."/>
        </authorList>
    </citation>
    <scope>NUCLEOTIDE SEQUENCE [LARGE SCALE GENOMIC DNA]</scope>
    <source>
        <strain evidence="14">KCTC 42730</strain>
    </source>
</reference>
<keyword evidence="4" id="KW-1003">Cell membrane</keyword>
<evidence type="ECO:0000256" key="6">
    <source>
        <dbReference type="ARBA" id="ARBA00022679"/>
    </source>
</evidence>
<dbReference type="SUPFAM" id="SSF55874">
    <property type="entry name" value="ATPase domain of HSP90 chaperone/DNA topoisomerase II/histidine kinase"/>
    <property type="match status" value="1"/>
</dbReference>
<evidence type="ECO:0000256" key="11">
    <source>
        <dbReference type="SAM" id="Phobius"/>
    </source>
</evidence>
<evidence type="ECO:0000256" key="7">
    <source>
        <dbReference type="ARBA" id="ARBA00022741"/>
    </source>
</evidence>
<evidence type="ECO:0000256" key="1">
    <source>
        <dbReference type="ARBA" id="ARBA00000085"/>
    </source>
</evidence>
<dbReference type="InterPro" id="IPR036890">
    <property type="entry name" value="HATPase_C_sf"/>
</dbReference>
<evidence type="ECO:0000256" key="8">
    <source>
        <dbReference type="ARBA" id="ARBA00022777"/>
    </source>
</evidence>
<dbReference type="SMART" id="SM00387">
    <property type="entry name" value="HATPase_c"/>
    <property type="match status" value="1"/>
</dbReference>
<dbReference type="Pfam" id="PF02518">
    <property type="entry name" value="HATPase_c"/>
    <property type="match status" value="1"/>
</dbReference>
<protein>
    <recommendedName>
        <fullName evidence="3">histidine kinase</fullName>
        <ecNumber evidence="3">2.7.13.3</ecNumber>
    </recommendedName>
</protein>
<dbReference type="PROSITE" id="PS50109">
    <property type="entry name" value="HIS_KIN"/>
    <property type="match status" value="1"/>
</dbReference>
<dbReference type="InterPro" id="IPR005467">
    <property type="entry name" value="His_kinase_dom"/>
</dbReference>
<keyword evidence="14" id="KW-1185">Reference proteome</keyword>
<keyword evidence="10" id="KW-0175">Coiled coil</keyword>
<proteinExistence type="predicted"/>
<accession>A0ABV7CG70</accession>
<keyword evidence="5" id="KW-0597">Phosphoprotein</keyword>
<dbReference type="InterPro" id="IPR003594">
    <property type="entry name" value="HATPase_dom"/>
</dbReference>
<dbReference type="InterPro" id="IPR050980">
    <property type="entry name" value="2C_sensor_his_kinase"/>
</dbReference>
<feature type="transmembrane region" description="Helical" evidence="11">
    <location>
        <begin position="182"/>
        <end position="203"/>
    </location>
</feature>
<dbReference type="InterPro" id="IPR004358">
    <property type="entry name" value="Sig_transdc_His_kin-like_C"/>
</dbReference>
<evidence type="ECO:0000256" key="9">
    <source>
        <dbReference type="ARBA" id="ARBA00022840"/>
    </source>
</evidence>
<dbReference type="GO" id="GO:0016301">
    <property type="term" value="F:kinase activity"/>
    <property type="evidence" value="ECO:0007669"/>
    <property type="project" value="UniProtKB-KW"/>
</dbReference>
<dbReference type="Gene3D" id="6.10.340.10">
    <property type="match status" value="1"/>
</dbReference>
<dbReference type="InterPro" id="IPR003661">
    <property type="entry name" value="HisK_dim/P_dom"/>
</dbReference>
<evidence type="ECO:0000256" key="3">
    <source>
        <dbReference type="ARBA" id="ARBA00012438"/>
    </source>
</evidence>
<keyword evidence="9" id="KW-0067">ATP-binding</keyword>
<dbReference type="EMBL" id="JBHRSD010000006">
    <property type="protein sequence ID" value="MFC3031609.1"/>
    <property type="molecule type" value="Genomic_DNA"/>
</dbReference>
<dbReference type="PANTHER" id="PTHR44936:SF10">
    <property type="entry name" value="SENSOR PROTEIN RSTB"/>
    <property type="match status" value="1"/>
</dbReference>
<dbReference type="InterPro" id="IPR036097">
    <property type="entry name" value="HisK_dim/P_sf"/>
</dbReference>
<dbReference type="CDD" id="cd00082">
    <property type="entry name" value="HisKA"/>
    <property type="match status" value="1"/>
</dbReference>
<dbReference type="CDD" id="cd00075">
    <property type="entry name" value="HATPase"/>
    <property type="match status" value="1"/>
</dbReference>
<evidence type="ECO:0000313" key="14">
    <source>
        <dbReference type="Proteomes" id="UP001595453"/>
    </source>
</evidence>
<dbReference type="SUPFAM" id="SSF47384">
    <property type="entry name" value="Homodimeric domain of signal transducing histidine kinase"/>
    <property type="match status" value="1"/>
</dbReference>
<feature type="coiled-coil region" evidence="10">
    <location>
        <begin position="68"/>
        <end position="98"/>
    </location>
</feature>
<feature type="domain" description="Histidine kinase" evidence="12">
    <location>
        <begin position="264"/>
        <end position="484"/>
    </location>
</feature>
<keyword evidence="7" id="KW-0547">Nucleotide-binding</keyword>
<organism evidence="13 14">
    <name type="scientific">Pseudoalteromonas fenneropenaei</name>
    <dbReference type="NCBI Taxonomy" id="1737459"/>
    <lineage>
        <taxon>Bacteria</taxon>
        <taxon>Pseudomonadati</taxon>
        <taxon>Pseudomonadota</taxon>
        <taxon>Gammaproteobacteria</taxon>
        <taxon>Alteromonadales</taxon>
        <taxon>Pseudoalteromonadaceae</taxon>
        <taxon>Pseudoalteromonas</taxon>
    </lineage>
</organism>
<keyword evidence="8 13" id="KW-0418">Kinase</keyword>
<dbReference type="RefSeq" id="WP_377121004.1">
    <property type="nucleotide sequence ID" value="NZ_JBHRSD010000006.1"/>
</dbReference>
<comment type="subcellular location">
    <subcellularLocation>
        <location evidence="2">Cell membrane</location>
        <topology evidence="2">Multi-pass membrane protein</topology>
    </subcellularLocation>
</comment>
<dbReference type="Proteomes" id="UP001595453">
    <property type="component" value="Unassembled WGS sequence"/>
</dbReference>
<dbReference type="Pfam" id="PF00512">
    <property type="entry name" value="HisKA"/>
    <property type="match status" value="1"/>
</dbReference>
<keyword evidence="11" id="KW-1133">Transmembrane helix</keyword>
<keyword evidence="11" id="KW-0812">Transmembrane</keyword>